<dbReference type="KEGG" id="nec:KGD82_16130"/>
<organism evidence="2 3">
    <name type="scientific">Nocardiopsis eucommiae</name>
    <dbReference type="NCBI Taxonomy" id="2831970"/>
    <lineage>
        <taxon>Bacteria</taxon>
        <taxon>Bacillati</taxon>
        <taxon>Actinomycetota</taxon>
        <taxon>Actinomycetes</taxon>
        <taxon>Streptosporangiales</taxon>
        <taxon>Nocardiopsidaceae</taxon>
        <taxon>Nocardiopsis</taxon>
    </lineage>
</organism>
<accession>A0A975L7G3</accession>
<protein>
    <submittedName>
        <fullName evidence="2">Uncharacterized protein</fullName>
    </submittedName>
</protein>
<dbReference type="AlphaFoldDB" id="A0A975L7G3"/>
<proteinExistence type="predicted"/>
<reference evidence="2" key="1">
    <citation type="submission" date="2021-05" db="EMBL/GenBank/DDBJ databases">
        <authorList>
            <person name="Kaiqin L."/>
            <person name="Jian G."/>
        </authorList>
    </citation>
    <scope>NUCLEOTIDE SEQUENCE</scope>
    <source>
        <strain evidence="2">HDS5</strain>
    </source>
</reference>
<evidence type="ECO:0000313" key="3">
    <source>
        <dbReference type="Proteomes" id="UP000682416"/>
    </source>
</evidence>
<evidence type="ECO:0000256" key="1">
    <source>
        <dbReference type="SAM" id="Phobius"/>
    </source>
</evidence>
<dbReference type="EMBL" id="CP074402">
    <property type="protein sequence ID" value="QVJ00293.1"/>
    <property type="molecule type" value="Genomic_DNA"/>
</dbReference>
<evidence type="ECO:0000313" key="2">
    <source>
        <dbReference type="EMBL" id="QVJ00293.1"/>
    </source>
</evidence>
<feature type="transmembrane region" description="Helical" evidence="1">
    <location>
        <begin position="76"/>
        <end position="94"/>
    </location>
</feature>
<sequence>MGLYLAVHGITAATTPTPSSPLLLQLFTTTTTAVLSEIVLLGVVATLVARSRISDFEFVAWTVAGRFAITDASWPGVLTAVVGGAIIAVLYLHFNRLTPIILGHTLAAATVTVLTTWLSTL</sequence>
<feature type="transmembrane region" description="Helical" evidence="1">
    <location>
        <begin position="100"/>
        <end position="118"/>
    </location>
</feature>
<keyword evidence="1" id="KW-0812">Transmembrane</keyword>
<gene>
    <name evidence="2" type="ORF">KGD82_16130</name>
</gene>
<dbReference type="Proteomes" id="UP000682416">
    <property type="component" value="Chromosome"/>
</dbReference>
<keyword evidence="1" id="KW-1133">Transmembrane helix</keyword>
<keyword evidence="3" id="KW-1185">Reference proteome</keyword>
<feature type="transmembrane region" description="Helical" evidence="1">
    <location>
        <begin position="22"/>
        <end position="48"/>
    </location>
</feature>
<keyword evidence="1" id="KW-0472">Membrane</keyword>
<name>A0A975L7G3_9ACTN</name>